<evidence type="ECO:0000259" key="1">
    <source>
        <dbReference type="PROSITE" id="PS51186"/>
    </source>
</evidence>
<gene>
    <name evidence="2" type="ORF">Ga0058931_1653</name>
</gene>
<reference evidence="2 3" key="1">
    <citation type="submission" date="2016-01" db="EMBL/GenBank/DDBJ databases">
        <authorList>
            <person name="Varghese N."/>
        </authorList>
    </citation>
    <scope>NUCLEOTIDE SEQUENCE [LARGE SCALE GENOMIC DNA]</scope>
    <source>
        <strain evidence="2 3">HL-91</strain>
    </source>
</reference>
<dbReference type="CDD" id="cd04301">
    <property type="entry name" value="NAT_SF"/>
    <property type="match status" value="1"/>
</dbReference>
<dbReference type="Pfam" id="PF00583">
    <property type="entry name" value="Acetyltransf_1"/>
    <property type="match status" value="1"/>
</dbReference>
<proteinExistence type="predicted"/>
<sequence>MPRLPNTPTPQVLPGRLADWRRALSRHYKRLGHASRQSRFMVDLPDKALQIVADRARPDIVLGISAEGRTVGVLELFKGRDGHAEIGISVEDTFQGKGYGKALFLDGLAAASKLGVRTADLYFASENHGIRSLVHSAGGQTQQCGAECEAHIDIGHFTDGLVDTHDPGIPRPTRLHH</sequence>
<dbReference type="InterPro" id="IPR000182">
    <property type="entry name" value="GNAT_dom"/>
</dbReference>
<evidence type="ECO:0000313" key="3">
    <source>
        <dbReference type="Proteomes" id="UP000182045"/>
    </source>
</evidence>
<evidence type="ECO:0000313" key="2">
    <source>
        <dbReference type="EMBL" id="CUX81259.1"/>
    </source>
</evidence>
<keyword evidence="3" id="KW-1185">Reference proteome</keyword>
<dbReference type="Gene3D" id="3.40.630.30">
    <property type="match status" value="1"/>
</dbReference>
<accession>A0ABP2BYE1</accession>
<dbReference type="Proteomes" id="UP000182045">
    <property type="component" value="Unassembled WGS sequence"/>
</dbReference>
<feature type="domain" description="N-acetyltransferase" evidence="1">
    <location>
        <begin position="10"/>
        <end position="168"/>
    </location>
</feature>
<protein>
    <submittedName>
        <fullName evidence="2">Acetyltransferase (GNAT) family protein</fullName>
    </submittedName>
</protein>
<dbReference type="InterPro" id="IPR016181">
    <property type="entry name" value="Acyl_CoA_acyltransferase"/>
</dbReference>
<dbReference type="SUPFAM" id="SSF55729">
    <property type="entry name" value="Acyl-CoA N-acyltransferases (Nat)"/>
    <property type="match status" value="1"/>
</dbReference>
<dbReference type="EMBL" id="FBYC01000004">
    <property type="protein sequence ID" value="CUX81259.1"/>
    <property type="molecule type" value="Genomic_DNA"/>
</dbReference>
<organism evidence="2 3">
    <name type="scientific">Roseibaca calidilacus</name>
    <dbReference type="NCBI Taxonomy" id="1666912"/>
    <lineage>
        <taxon>Bacteria</taxon>
        <taxon>Pseudomonadati</taxon>
        <taxon>Pseudomonadota</taxon>
        <taxon>Alphaproteobacteria</taxon>
        <taxon>Rhodobacterales</taxon>
        <taxon>Paracoccaceae</taxon>
        <taxon>Roseinatronobacter</taxon>
    </lineage>
</organism>
<comment type="caution">
    <text evidence="2">The sequence shown here is derived from an EMBL/GenBank/DDBJ whole genome shotgun (WGS) entry which is preliminary data.</text>
</comment>
<name>A0ABP2BYE1_9RHOB</name>
<dbReference type="PROSITE" id="PS51186">
    <property type="entry name" value="GNAT"/>
    <property type="match status" value="1"/>
</dbReference>